<sequence>MGPSSNLRAGSIDVPSSTRGEDAVSQLANFVWGIADQLRGVYKPAQYGTVTLPFVILRRMEGILEGHREMIHDLIATTPHEGALAAKLRSKGLHFWNSSDYTLKSLLGDPDNLAANLIDYVSAFSHNVADIFPSFKFEQSISKLDDNDRLYLLVSQFSDVDMRPDVLSNAEMGELFEHLIFRFNTASNETAGEHFTPRDAIRLMVDLLLAPDSDVLATPGTVRTIYDPAAGTGGMLSVAEERIMDLNDKAKVALSGQELNDESYAVCKSDMIAKGQAVDAIKLGDTLRNDHHFGTQYDYCLSNPPYGGDWKSAEKVVRDEHNKGGGRFDAGLPRISDGQTLFLQHLVSKMRPAHAGKENSGGRAAIVLNGSPLFTGGAGSGESEIRRWLIESDLVDALVALPTNMFYNTGIATYVWLLDNHKPAERKGKIQLIDATSFWTKLRKNLGSKNREISDTDRERILKLYDDYEDNDHSKILDSADFGYWEITVEQPLRLRFLVDAQRIDEYLAVKQLTKLDEGVLTGLRTALISVAGKPYGNRDEFTKALRYAVKATGNGLALPVVKALVAVIGERDENADICSDTKGNPEPDIGLRDTELVPFHDTIDDYFERDVLPFVPDAWIDESKTKVGCEIPVTRLFYKYVPPRPLAEIDAELNALTEEIVELLRVVEA</sequence>
<reference evidence="9 10" key="1">
    <citation type="submission" date="2018-10" db="EMBL/GenBank/DDBJ databases">
        <title>Tessaracoccus antarcticuss sp. nov., isolated from sediment.</title>
        <authorList>
            <person name="Zhou L.Y."/>
            <person name="Du Z.J."/>
        </authorList>
    </citation>
    <scope>NUCLEOTIDE SEQUENCE [LARGE SCALE GENOMIC DNA]</scope>
    <source>
        <strain evidence="9 10">JDX10</strain>
    </source>
</reference>
<evidence type="ECO:0000256" key="6">
    <source>
        <dbReference type="ARBA" id="ARBA00047942"/>
    </source>
</evidence>
<evidence type="ECO:0000256" key="3">
    <source>
        <dbReference type="ARBA" id="ARBA00022679"/>
    </source>
</evidence>
<dbReference type="EC" id="2.1.1.72" evidence="1"/>
<gene>
    <name evidence="9" type="ORF">EAX62_15485</name>
</gene>
<keyword evidence="3 9" id="KW-0808">Transferase</keyword>
<dbReference type="PANTHER" id="PTHR42933">
    <property type="entry name" value="SLR6095 PROTEIN"/>
    <property type="match status" value="1"/>
</dbReference>
<proteinExistence type="predicted"/>
<keyword evidence="5" id="KW-0680">Restriction system</keyword>
<dbReference type="InterPro" id="IPR029063">
    <property type="entry name" value="SAM-dependent_MTases_sf"/>
</dbReference>
<accession>A0A3M0FYY3</accession>
<keyword evidence="4" id="KW-0949">S-adenosyl-L-methionine</keyword>
<dbReference type="InterPro" id="IPR002052">
    <property type="entry name" value="DNA_methylase_N6_adenine_CS"/>
</dbReference>
<dbReference type="PROSITE" id="PS00092">
    <property type="entry name" value="N6_MTASE"/>
    <property type="match status" value="1"/>
</dbReference>
<dbReference type="Pfam" id="PF02384">
    <property type="entry name" value="N6_Mtase"/>
    <property type="match status" value="1"/>
</dbReference>
<evidence type="ECO:0000313" key="10">
    <source>
        <dbReference type="Proteomes" id="UP000275256"/>
    </source>
</evidence>
<evidence type="ECO:0000313" key="9">
    <source>
        <dbReference type="EMBL" id="RMB57854.1"/>
    </source>
</evidence>
<dbReference type="SUPFAM" id="SSF53335">
    <property type="entry name" value="S-adenosyl-L-methionine-dependent methyltransferases"/>
    <property type="match status" value="1"/>
</dbReference>
<dbReference type="GO" id="GO:0009307">
    <property type="term" value="P:DNA restriction-modification system"/>
    <property type="evidence" value="ECO:0007669"/>
    <property type="project" value="UniProtKB-KW"/>
</dbReference>
<feature type="domain" description="N6 adenine-specific DNA methyltransferase N-terminal" evidence="8">
    <location>
        <begin position="27"/>
        <end position="157"/>
    </location>
</feature>
<dbReference type="GO" id="GO:0008170">
    <property type="term" value="F:N-methyltransferase activity"/>
    <property type="evidence" value="ECO:0007669"/>
    <property type="project" value="InterPro"/>
</dbReference>
<evidence type="ECO:0000259" key="7">
    <source>
        <dbReference type="Pfam" id="PF02384"/>
    </source>
</evidence>
<evidence type="ECO:0000256" key="5">
    <source>
        <dbReference type="ARBA" id="ARBA00022747"/>
    </source>
</evidence>
<dbReference type="GO" id="GO:0032259">
    <property type="term" value="P:methylation"/>
    <property type="evidence" value="ECO:0007669"/>
    <property type="project" value="UniProtKB-KW"/>
</dbReference>
<dbReference type="OrthoDB" id="9784823at2"/>
<comment type="caution">
    <text evidence="9">The sequence shown here is derived from an EMBL/GenBank/DDBJ whole genome shotgun (WGS) entry which is preliminary data.</text>
</comment>
<dbReference type="GO" id="GO:0003677">
    <property type="term" value="F:DNA binding"/>
    <property type="evidence" value="ECO:0007669"/>
    <property type="project" value="InterPro"/>
</dbReference>
<comment type="catalytic activity">
    <reaction evidence="6">
        <text>a 2'-deoxyadenosine in DNA + S-adenosyl-L-methionine = an N(6)-methyl-2'-deoxyadenosine in DNA + S-adenosyl-L-homocysteine + H(+)</text>
        <dbReference type="Rhea" id="RHEA:15197"/>
        <dbReference type="Rhea" id="RHEA-COMP:12418"/>
        <dbReference type="Rhea" id="RHEA-COMP:12419"/>
        <dbReference type="ChEBI" id="CHEBI:15378"/>
        <dbReference type="ChEBI" id="CHEBI:57856"/>
        <dbReference type="ChEBI" id="CHEBI:59789"/>
        <dbReference type="ChEBI" id="CHEBI:90615"/>
        <dbReference type="ChEBI" id="CHEBI:90616"/>
        <dbReference type="EC" id="2.1.1.72"/>
    </reaction>
</comment>
<dbReference type="PRINTS" id="PR00507">
    <property type="entry name" value="N12N6MTFRASE"/>
</dbReference>
<protein>
    <recommendedName>
        <fullName evidence="1">site-specific DNA-methyltransferase (adenine-specific)</fullName>
        <ecNumber evidence="1">2.1.1.72</ecNumber>
    </recommendedName>
</protein>
<feature type="domain" description="DNA methylase adenine-specific" evidence="7">
    <location>
        <begin position="171"/>
        <end position="473"/>
    </location>
</feature>
<evidence type="ECO:0000256" key="1">
    <source>
        <dbReference type="ARBA" id="ARBA00011900"/>
    </source>
</evidence>
<evidence type="ECO:0000256" key="2">
    <source>
        <dbReference type="ARBA" id="ARBA00022603"/>
    </source>
</evidence>
<dbReference type="EMBL" id="REFW01000005">
    <property type="protein sequence ID" value="RMB57854.1"/>
    <property type="molecule type" value="Genomic_DNA"/>
</dbReference>
<evidence type="ECO:0000256" key="4">
    <source>
        <dbReference type="ARBA" id="ARBA00022691"/>
    </source>
</evidence>
<keyword evidence="10" id="KW-1185">Reference proteome</keyword>
<dbReference type="InterPro" id="IPR003356">
    <property type="entry name" value="DNA_methylase_A-5"/>
</dbReference>
<organism evidence="9 10">
    <name type="scientific">Tessaracoccus antarcticus</name>
    <dbReference type="NCBI Taxonomy" id="2479848"/>
    <lineage>
        <taxon>Bacteria</taxon>
        <taxon>Bacillati</taxon>
        <taxon>Actinomycetota</taxon>
        <taxon>Actinomycetes</taxon>
        <taxon>Propionibacteriales</taxon>
        <taxon>Propionibacteriaceae</taxon>
        <taxon>Tessaracoccus</taxon>
    </lineage>
</organism>
<dbReference type="Proteomes" id="UP000275256">
    <property type="component" value="Unassembled WGS sequence"/>
</dbReference>
<dbReference type="PANTHER" id="PTHR42933:SF3">
    <property type="entry name" value="TYPE I RESTRICTION ENZYME MJAVIII METHYLASE SUBUNIT"/>
    <property type="match status" value="1"/>
</dbReference>
<dbReference type="GO" id="GO:0009007">
    <property type="term" value="F:site-specific DNA-methyltransferase (adenine-specific) activity"/>
    <property type="evidence" value="ECO:0007669"/>
    <property type="project" value="UniProtKB-EC"/>
</dbReference>
<dbReference type="Pfam" id="PF12161">
    <property type="entry name" value="HsdM_N"/>
    <property type="match status" value="1"/>
</dbReference>
<evidence type="ECO:0000259" key="8">
    <source>
        <dbReference type="Pfam" id="PF12161"/>
    </source>
</evidence>
<name>A0A3M0FYY3_9ACTN</name>
<dbReference type="InterPro" id="IPR051537">
    <property type="entry name" value="DNA_Adenine_Mtase"/>
</dbReference>
<dbReference type="Gene3D" id="3.40.50.150">
    <property type="entry name" value="Vaccinia Virus protein VP39"/>
    <property type="match status" value="1"/>
</dbReference>
<dbReference type="InterPro" id="IPR022749">
    <property type="entry name" value="D12N6_MeTrfase_N"/>
</dbReference>
<keyword evidence="2 9" id="KW-0489">Methyltransferase</keyword>
<dbReference type="AlphaFoldDB" id="A0A3M0FYY3"/>